<evidence type="ECO:0000313" key="1">
    <source>
        <dbReference type="EMBL" id="EFV12657.2"/>
    </source>
</evidence>
<proteinExistence type="predicted"/>
<dbReference type="InterPro" id="IPR012338">
    <property type="entry name" value="Beta-lactam/transpept-like"/>
</dbReference>
<keyword evidence="2" id="KW-1185">Reference proteome</keyword>
<evidence type="ECO:0000313" key="2">
    <source>
        <dbReference type="Proteomes" id="UP000004816"/>
    </source>
</evidence>
<dbReference type="AlphaFoldDB" id="E5XSI0"/>
<evidence type="ECO:0008006" key="3">
    <source>
        <dbReference type="Google" id="ProtNLM"/>
    </source>
</evidence>
<dbReference type="Gene3D" id="3.40.710.10">
    <property type="entry name" value="DD-peptidase/beta-lactamase superfamily"/>
    <property type="match status" value="1"/>
</dbReference>
<name>E5XSI0_SEGRC</name>
<comment type="caution">
    <text evidence="1">The sequence shown here is derived from an EMBL/GenBank/DDBJ whole genome shotgun (WGS) entry which is preliminary data.</text>
</comment>
<protein>
    <recommendedName>
        <fullName evidence="3">Lipoprotein LppW</fullName>
    </recommendedName>
</protein>
<dbReference type="Proteomes" id="UP000004816">
    <property type="component" value="Unassembled WGS sequence"/>
</dbReference>
<dbReference type="PROSITE" id="PS51257">
    <property type="entry name" value="PROKAR_LIPOPROTEIN"/>
    <property type="match status" value="1"/>
</dbReference>
<dbReference type="SUPFAM" id="SSF56601">
    <property type="entry name" value="beta-lactamase/transpeptidase-like"/>
    <property type="match status" value="1"/>
</dbReference>
<gene>
    <name evidence="1" type="ORF">HMPREF9336_02452</name>
</gene>
<accession>E5XSI0</accession>
<dbReference type="STRING" id="679197.HMPREF9336_02452"/>
<dbReference type="EMBL" id="ACZI02000002">
    <property type="protein sequence ID" value="EFV12657.2"/>
    <property type="molecule type" value="Genomic_DNA"/>
</dbReference>
<dbReference type="HOGENOM" id="CLU_061997_0_0_11"/>
<dbReference type="RefSeq" id="WP_021030342.1">
    <property type="nucleotide sequence ID" value="NZ_KI391953.1"/>
</dbReference>
<dbReference type="eggNOG" id="COG2367">
    <property type="taxonomic scope" value="Bacteria"/>
</dbReference>
<reference evidence="1 2" key="1">
    <citation type="journal article" date="2011" name="Stand. Genomic Sci.">
        <title>High quality draft genome sequence of Segniliparus rugosus CDC 945(T)= (ATCC BAA-974(T)).</title>
        <authorList>
            <person name="Earl A.M."/>
            <person name="Desjardins C.A."/>
            <person name="Fitzgerald M.G."/>
            <person name="Arachchi H.M."/>
            <person name="Zeng Q."/>
            <person name="Mehta T."/>
            <person name="Griggs A."/>
            <person name="Birren B.W."/>
            <person name="Toney N.C."/>
            <person name="Carr J."/>
            <person name="Posey J."/>
            <person name="Butler W.R."/>
        </authorList>
    </citation>
    <scope>NUCLEOTIDE SEQUENCE [LARGE SCALE GENOMIC DNA]</scope>
    <source>
        <strain evidence="2">ATCC BAA-974 / DSM 45345 / CCUG 50838 / CIP 108380 / JCM 13579 / CDC 945</strain>
    </source>
</reference>
<organism evidence="1 2">
    <name type="scientific">Segniliparus rugosus (strain ATCC BAA-974 / DSM 45345 / CCUG 50838 / CIP 108380 / JCM 13579 / CDC 945)</name>
    <dbReference type="NCBI Taxonomy" id="679197"/>
    <lineage>
        <taxon>Bacteria</taxon>
        <taxon>Bacillati</taxon>
        <taxon>Actinomycetota</taxon>
        <taxon>Actinomycetes</taxon>
        <taxon>Mycobacteriales</taxon>
        <taxon>Segniliparaceae</taxon>
        <taxon>Segniliparus</taxon>
    </lineage>
</organism>
<sequence length="385" mass="41597">MFLGRSARRVGRVFGAGSLVCATVAGCTIQLPVSSSADHNLASPYSELVPKPDPFLSPKSVNDSVNGKTKLEDRLAVATFAAASRGASLAVAYRDRSKSPAVTVSNGEAALQIQAPIASLTKLWIADHLLYEDSLWANKPKADPPDPNRVELSADDRNDIEAILKNSDDAAAWRLWAKHGRAGIVDEIKDRYKLGDSTVPPPDGTWWNVLSTPGDIVAYYDQLLAQQNASAPDDASQDDKNALAAWKNAASQVVQNLEHYDATQTGSCYETEKKEKRQCGAAQSFGFPQALPSEHPEGTNLFGVKQSRMCCVEDHWVYWSTAIDLSNNRNAVLVALSVERVDPTGSSVNEQRYASTQVTDDDSAKHAAVTLTGALMRAFPEGKLP</sequence>